<accession>A0ABN8NI87</accession>
<name>A0ABN8NI87_9CNID</name>
<comment type="caution">
    <text evidence="1">The sequence shown here is derived from an EMBL/GenBank/DDBJ whole genome shotgun (WGS) entry which is preliminary data.</text>
</comment>
<reference evidence="1 2" key="1">
    <citation type="submission" date="2022-05" db="EMBL/GenBank/DDBJ databases">
        <authorList>
            <consortium name="Genoscope - CEA"/>
            <person name="William W."/>
        </authorList>
    </citation>
    <scope>NUCLEOTIDE SEQUENCE [LARGE SCALE GENOMIC DNA]</scope>
</reference>
<protein>
    <submittedName>
        <fullName evidence="1">Uncharacterized protein</fullName>
    </submittedName>
</protein>
<dbReference type="EMBL" id="CALNXK010000023">
    <property type="protein sequence ID" value="CAH3110584.1"/>
    <property type="molecule type" value="Genomic_DNA"/>
</dbReference>
<evidence type="ECO:0000313" key="1">
    <source>
        <dbReference type="EMBL" id="CAH3110584.1"/>
    </source>
</evidence>
<proteinExistence type="predicted"/>
<keyword evidence="2" id="KW-1185">Reference proteome</keyword>
<sequence length="191" mass="21977">MNFVSTKNKARRRKKKKAGKGREVYYLENTAMADSTNDIEICTVTSHSLPAETSPIKQKANQMTASTECIASSSVCGRERTWSRSSAAPVLHSTDFWDRHFDGTNSVSWKTFRAAFLEDYGCVIQEFAPQRIHWILTIVHKDIFAAANDIHKLYYDKFCGKSRHPDRLWVNIKQYAAERIFREGVIESMFE</sequence>
<gene>
    <name evidence="1" type="ORF">PLOB_00019604</name>
</gene>
<dbReference type="Proteomes" id="UP001159405">
    <property type="component" value="Unassembled WGS sequence"/>
</dbReference>
<evidence type="ECO:0000313" key="2">
    <source>
        <dbReference type="Proteomes" id="UP001159405"/>
    </source>
</evidence>
<organism evidence="1 2">
    <name type="scientific">Porites lobata</name>
    <dbReference type="NCBI Taxonomy" id="104759"/>
    <lineage>
        <taxon>Eukaryota</taxon>
        <taxon>Metazoa</taxon>
        <taxon>Cnidaria</taxon>
        <taxon>Anthozoa</taxon>
        <taxon>Hexacorallia</taxon>
        <taxon>Scleractinia</taxon>
        <taxon>Fungiina</taxon>
        <taxon>Poritidae</taxon>
        <taxon>Porites</taxon>
    </lineage>
</organism>